<keyword evidence="6" id="KW-0677">Repeat</keyword>
<feature type="signal peptide" evidence="13">
    <location>
        <begin position="1"/>
        <end position="16"/>
    </location>
</feature>
<keyword evidence="3" id="KW-1003">Cell membrane</keyword>
<dbReference type="SUPFAM" id="SSF101912">
    <property type="entry name" value="Sema domain"/>
    <property type="match status" value="1"/>
</dbReference>
<dbReference type="InterPro" id="IPR013783">
    <property type="entry name" value="Ig-like_fold"/>
</dbReference>
<dbReference type="InterPro" id="IPR016201">
    <property type="entry name" value="PSI"/>
</dbReference>
<dbReference type="InterPro" id="IPR013548">
    <property type="entry name" value="Plexin_cytoplasmic_RasGAP_dom"/>
</dbReference>
<feature type="transmembrane region" description="Helical" evidence="12">
    <location>
        <begin position="1201"/>
        <end position="1227"/>
    </location>
</feature>
<dbReference type="InterPro" id="IPR008936">
    <property type="entry name" value="Rho_GTPase_activation_prot"/>
</dbReference>
<dbReference type="Gene3D" id="3.30.1680.10">
    <property type="entry name" value="ligand-binding face of the semaphorins, domain 2"/>
    <property type="match status" value="1"/>
</dbReference>
<dbReference type="GO" id="GO:0002116">
    <property type="term" value="C:semaphorin receptor complex"/>
    <property type="evidence" value="ECO:0007669"/>
    <property type="project" value="TreeGrafter"/>
</dbReference>
<organism evidence="15 16">
    <name type="scientific">Oopsacas minuta</name>
    <dbReference type="NCBI Taxonomy" id="111878"/>
    <lineage>
        <taxon>Eukaryota</taxon>
        <taxon>Metazoa</taxon>
        <taxon>Porifera</taxon>
        <taxon>Hexactinellida</taxon>
        <taxon>Hexasterophora</taxon>
        <taxon>Lyssacinosida</taxon>
        <taxon>Leucopsacidae</taxon>
        <taxon>Oopsacas</taxon>
    </lineage>
</organism>
<evidence type="ECO:0000256" key="5">
    <source>
        <dbReference type="ARBA" id="ARBA00022729"/>
    </source>
</evidence>
<dbReference type="Gene3D" id="3.10.20.90">
    <property type="entry name" value="Phosphatidylinositol 3-kinase Catalytic Subunit, Chain A, domain 1"/>
    <property type="match status" value="1"/>
</dbReference>
<evidence type="ECO:0000259" key="14">
    <source>
        <dbReference type="PROSITE" id="PS51004"/>
    </source>
</evidence>
<dbReference type="PANTHER" id="PTHR22625">
    <property type="entry name" value="PLEXIN"/>
    <property type="match status" value="1"/>
</dbReference>
<dbReference type="InterPro" id="IPR002909">
    <property type="entry name" value="IPT_dom"/>
</dbReference>
<dbReference type="SUPFAM" id="SSF81296">
    <property type="entry name" value="E set domains"/>
    <property type="match status" value="2"/>
</dbReference>
<evidence type="ECO:0000256" key="9">
    <source>
        <dbReference type="ARBA" id="ARBA00023157"/>
    </source>
</evidence>
<evidence type="ECO:0000256" key="11">
    <source>
        <dbReference type="PROSITE-ProRule" id="PRU00352"/>
    </source>
</evidence>
<gene>
    <name evidence="15" type="ORF">LOD99_3047</name>
</gene>
<dbReference type="Gene3D" id="2.60.40.10">
    <property type="entry name" value="Immunoglobulins"/>
    <property type="match status" value="4"/>
</dbReference>
<evidence type="ECO:0000256" key="12">
    <source>
        <dbReference type="SAM" id="Phobius"/>
    </source>
</evidence>
<evidence type="ECO:0000313" key="16">
    <source>
        <dbReference type="Proteomes" id="UP001165289"/>
    </source>
</evidence>
<dbReference type="SMART" id="SM00630">
    <property type="entry name" value="Sema"/>
    <property type="match status" value="1"/>
</dbReference>
<dbReference type="InterPro" id="IPR002165">
    <property type="entry name" value="Plexin_repeat"/>
</dbReference>
<evidence type="ECO:0000256" key="4">
    <source>
        <dbReference type="ARBA" id="ARBA00022692"/>
    </source>
</evidence>
<comment type="caution">
    <text evidence="15">The sequence shown here is derived from an EMBL/GenBank/DDBJ whole genome shotgun (WGS) entry which is preliminary data.</text>
</comment>
<evidence type="ECO:0000256" key="10">
    <source>
        <dbReference type="ARBA" id="ARBA00023180"/>
    </source>
</evidence>
<protein>
    <submittedName>
        <fullName evidence="15">Plexin-A4-like isoform X2</fullName>
    </submittedName>
</protein>
<keyword evidence="7 12" id="KW-1133">Transmembrane helix</keyword>
<accession>A0AAV7JZU9</accession>
<dbReference type="Gene3D" id="2.130.10.10">
    <property type="entry name" value="YVTN repeat-like/Quinoprotein amine dehydrogenase"/>
    <property type="match status" value="1"/>
</dbReference>
<evidence type="ECO:0000313" key="15">
    <source>
        <dbReference type="EMBL" id="KAI6654203.1"/>
    </source>
</evidence>
<comment type="caution">
    <text evidence="11">Lacks conserved residue(s) required for the propagation of feature annotation.</text>
</comment>
<dbReference type="CDD" id="cd00603">
    <property type="entry name" value="IPT_PCSR"/>
    <property type="match status" value="1"/>
</dbReference>
<comment type="subcellular location">
    <subcellularLocation>
        <location evidence="1">Cell membrane</location>
        <topology evidence="1">Single-pass membrane protein</topology>
    </subcellularLocation>
</comment>
<sequence>MLFLCLTVLSIVIAHGQVNTRVDELDVNAAIPRPVVLTGISVYRDQRVLLDTYTGVISVSTDSLMVDNSLFDTDNLTHVYSTVDDNTGVLALCTNKNGRCQYMNVNTLSVLGSGDNLILAGEQEDVVDTGVLVLLANTNTNMPSLFTASGNAAIIGQTAEIPQYPIRTTQLTNQLIVNANLVATTEQITRKFVATFKSGGYVYFVTEDVSLETNIRITRICEGDNLDNTAFHSLYQTSLTPCVAATALDVLEAGLSVISNGTEQEYVVISYRIISTGNVSVCAYQIDSINQEMMQTYQDCDNGITGSIPIVALFIPPPSLDCTDYASSSNTECNLWPISGQGNNDRVFLETNPVTGTEILTPVIMEDIIITTTRITESGNTFYFMYITYGTVMDKYQMNLTDLIEPSIETLNFQDRITAVKTDQSGERLFAITNSNLYRIPVSDCGRHDNCMECVQDRDPLCGWCSVQNECTRQSNCTNNNLTNRWIQDEVTECLAVTSVSPDSSNININTTVTIMVDNLPELAPSELYLCYFNNTATMVTAVNGSTSLIRGPVNGPTDIECTAPVGFTPFTDSETMIFSLTLGTNKYTTELTDVSFTYTIVDCGYFTDCDTCANSTSSCGWCLYNSICVADINSCVMQEWVQPSDTSNSCPRLDSVFNSSSLQIPALESSNITLQGSNLPEPTLIYNYTCILTVSNITEDVLGVWSNVTAVESTVSCLIEAESIQMEGAGSIELIWGDGYRVRQGMIEFGIFVCGNQPDCTSCLQNSQCNWCSTSDNTTGNCTSMCSIGMNTFTPSDTCPLPVITEFTPTSTAVGGVVVLEINGYNLYVINRGLSVRVSDKECVVDTATVNRIKCSLETNNNNMSSSQLTLSVAGVLAYSTLNFTTSFPDITNVTPTYTPQVGGSVITITGNNLLVGDSRILIAGEVDCDILTTSSGIEDTITCMTGMYSSIGRSLMTIRIDSIEESYATSEFEVLADPQVTNVFLYGYETQLRAAIVSGALDYEMRGRNLGATLTQTLVFRMGNSEISRSNCKAPTPESNTLMCPGNIFTGVSVPPEGVAVTFDLIMDTVPDVTARYFQVFDFTLYPDPVTADNETIVLTEGDTEFFIQIPNINILPSQAISIRHKLTDGTYRDTICSNPQYTSAGINCVLNYTGPIDNPILIEIRIGENENNYSSAVSLQIAAKSAIVKFLEENTLPIIAVGVILIISLVAITLLLFVCCCCLGRARRSNRKKQEEAEYLLNEMEDIENDLADKCRKGFAELNTQMGLDEGMLEVGSIPVHNFKTFAMRILFPGLQDHPVLHPVEKPHNQDAEVFNAGLQKFEGLLNDKQFLIVMLHSMEDNKNFSTRDKCNVASLLTVALYNSMPYVTEVLFELLVELINKNITRNTSKLLLRRTESVTEKLLADWLAFNLFSHLQGPPSIALYKMFLGIKGHLEAGPVDVLSGRAANSLSEEKLMRQNVPFIRLEVEAECVDGTKIPCTLLDCDTITQSKVKLMDHTYRGLGFSQRPKLEDVEVELRSAGGGRLQLRDNDMTNEGDDEWRQINTLSHYCIKGGLVLATVPRKQKPNPGQVWDYPGTTIYDFGHTQSLSRLLSIDDESSKVYHLHKNEEAEEYNEQNKTLRRRQYGSEIFLPKLVATKRILQSYMDQLIEEIFPNAKGQKIPKAIKILFDFLDEQAVQYGIEDADVMHTWKNNSVPLRFWVNLMKNPEFLLDVAKSASLDAALSVISQAFIDSCSTGKSNISRDSPTNKLLYHKEVQSYKVKVKNYYESIRNAPAVDKDSLIFPTDEFLLEGEDKLFYVDSAAYALFSYAQSYQQEIKARLCEDNLETQQTIFEEVCVDICENLYIV</sequence>
<proteinExistence type="inferred from homology"/>
<dbReference type="Pfam" id="PF01437">
    <property type="entry name" value="PSI"/>
    <property type="match status" value="1"/>
</dbReference>
<keyword evidence="9" id="KW-1015">Disulfide bond</keyword>
<dbReference type="GO" id="GO:0030334">
    <property type="term" value="P:regulation of cell migration"/>
    <property type="evidence" value="ECO:0007669"/>
    <property type="project" value="TreeGrafter"/>
</dbReference>
<dbReference type="InterPro" id="IPR001627">
    <property type="entry name" value="Semap_dom"/>
</dbReference>
<comment type="similarity">
    <text evidence="2">Belongs to the plexin family.</text>
</comment>
<dbReference type="InterPro" id="IPR015943">
    <property type="entry name" value="WD40/YVTN_repeat-like_dom_sf"/>
</dbReference>
<evidence type="ECO:0000256" key="6">
    <source>
        <dbReference type="ARBA" id="ARBA00022737"/>
    </source>
</evidence>
<evidence type="ECO:0000256" key="13">
    <source>
        <dbReference type="SAM" id="SignalP"/>
    </source>
</evidence>
<name>A0AAV7JZU9_9METZ</name>
<dbReference type="PANTHER" id="PTHR22625:SF70">
    <property type="entry name" value="PLEXIN A, ISOFORM A"/>
    <property type="match status" value="1"/>
</dbReference>
<dbReference type="SUPFAM" id="SSF103575">
    <property type="entry name" value="Plexin repeat"/>
    <property type="match status" value="1"/>
</dbReference>
<dbReference type="InterPro" id="IPR031148">
    <property type="entry name" value="Plexin"/>
</dbReference>
<evidence type="ECO:0000256" key="8">
    <source>
        <dbReference type="ARBA" id="ARBA00023136"/>
    </source>
</evidence>
<dbReference type="Pfam" id="PF20170">
    <property type="entry name" value="Plexin_RBD"/>
    <property type="match status" value="1"/>
</dbReference>
<dbReference type="GO" id="GO:0017154">
    <property type="term" value="F:semaphorin receptor activity"/>
    <property type="evidence" value="ECO:0007669"/>
    <property type="project" value="InterPro"/>
</dbReference>
<evidence type="ECO:0000256" key="2">
    <source>
        <dbReference type="ARBA" id="ARBA00010297"/>
    </source>
</evidence>
<dbReference type="SMART" id="SM00429">
    <property type="entry name" value="IPT"/>
    <property type="match status" value="1"/>
</dbReference>
<keyword evidence="16" id="KW-1185">Reference proteome</keyword>
<dbReference type="Pfam" id="PF01833">
    <property type="entry name" value="TIG"/>
    <property type="match status" value="2"/>
</dbReference>
<dbReference type="GO" id="GO:0005886">
    <property type="term" value="C:plasma membrane"/>
    <property type="evidence" value="ECO:0007669"/>
    <property type="project" value="UniProtKB-SubCell"/>
</dbReference>
<feature type="chain" id="PRO_5043585999" evidence="13">
    <location>
        <begin position="17"/>
        <end position="1851"/>
    </location>
</feature>
<dbReference type="InterPro" id="IPR014756">
    <property type="entry name" value="Ig_E-set"/>
</dbReference>
<feature type="domain" description="Sema" evidence="14">
    <location>
        <begin position="1"/>
        <end position="442"/>
    </location>
</feature>
<dbReference type="InterPro" id="IPR036352">
    <property type="entry name" value="Semap_dom_sf"/>
</dbReference>
<keyword evidence="8 12" id="KW-0472">Membrane</keyword>
<dbReference type="EMBL" id="JAKMXF010000233">
    <property type="protein sequence ID" value="KAI6654203.1"/>
    <property type="molecule type" value="Genomic_DNA"/>
</dbReference>
<dbReference type="InterPro" id="IPR046800">
    <property type="entry name" value="Plexin_RBD"/>
</dbReference>
<keyword evidence="5 13" id="KW-0732">Signal</keyword>
<dbReference type="Proteomes" id="UP001165289">
    <property type="component" value="Unassembled WGS sequence"/>
</dbReference>
<evidence type="ECO:0000256" key="1">
    <source>
        <dbReference type="ARBA" id="ARBA00004162"/>
    </source>
</evidence>
<dbReference type="Pfam" id="PF08337">
    <property type="entry name" value="Plexin_cytopl"/>
    <property type="match status" value="1"/>
</dbReference>
<evidence type="ECO:0000256" key="3">
    <source>
        <dbReference type="ARBA" id="ARBA00022475"/>
    </source>
</evidence>
<dbReference type="SMART" id="SM00423">
    <property type="entry name" value="PSI"/>
    <property type="match status" value="3"/>
</dbReference>
<evidence type="ECO:0000256" key="7">
    <source>
        <dbReference type="ARBA" id="ARBA00022989"/>
    </source>
</evidence>
<dbReference type="SUPFAM" id="SSF48350">
    <property type="entry name" value="GTPase activation domain, GAP"/>
    <property type="match status" value="1"/>
</dbReference>
<keyword evidence="4 12" id="KW-0812">Transmembrane</keyword>
<dbReference type="PROSITE" id="PS51004">
    <property type="entry name" value="SEMA"/>
    <property type="match status" value="1"/>
</dbReference>
<reference evidence="15 16" key="1">
    <citation type="journal article" date="2023" name="BMC Biol.">
        <title>The compact genome of the sponge Oopsacas minuta (Hexactinellida) is lacking key metazoan core genes.</title>
        <authorList>
            <person name="Santini S."/>
            <person name="Schenkelaars Q."/>
            <person name="Jourda C."/>
            <person name="Duchesne M."/>
            <person name="Belahbib H."/>
            <person name="Rocher C."/>
            <person name="Selva M."/>
            <person name="Riesgo A."/>
            <person name="Vervoort M."/>
            <person name="Leys S.P."/>
            <person name="Kodjabachian L."/>
            <person name="Le Bivic A."/>
            <person name="Borchiellini C."/>
            <person name="Claverie J.M."/>
            <person name="Renard E."/>
        </authorList>
    </citation>
    <scope>NUCLEOTIDE SEQUENCE [LARGE SCALE GENOMIC DNA]</scope>
    <source>
        <strain evidence="15">SPO-2</strain>
    </source>
</reference>
<keyword evidence="10" id="KW-0325">Glycoprotein</keyword>
<dbReference type="Gene3D" id="1.10.506.10">
    <property type="entry name" value="GTPase Activation - p120gap, domain 1"/>
    <property type="match status" value="2"/>
</dbReference>